<comment type="caution">
    <text evidence="7">The sequence shown here is derived from an EMBL/GenBank/DDBJ whole genome shotgun (WGS) entry which is preliminary data.</text>
</comment>
<feature type="region of interest" description="Disordered" evidence="5">
    <location>
        <begin position="1"/>
        <end position="40"/>
    </location>
</feature>
<sequence length="147" mass="15890">MSESDTVTVPPAEHDSSPAQLLQQEPKKPPSSGITFSIWPPKQRTRDAVITRLIETLSTTSVLSKRYGTVPEDEASTAARRIEEEAYAVANAAASSEEDGLEILQLYSKEISKRMLDTVKSRAGPGPAVENSASEMSEEPNSVVNES</sequence>
<proteinExistence type="predicted"/>
<feature type="region of interest" description="Disordered" evidence="5">
    <location>
        <begin position="120"/>
        <end position="147"/>
    </location>
</feature>
<feature type="compositionally biased region" description="Polar residues" evidence="5">
    <location>
        <begin position="131"/>
        <end position="147"/>
    </location>
</feature>
<evidence type="ECO:0000313" key="8">
    <source>
        <dbReference type="Proteomes" id="UP001159364"/>
    </source>
</evidence>
<dbReference type="GO" id="GO:0005634">
    <property type="term" value="C:nucleus"/>
    <property type="evidence" value="ECO:0007669"/>
    <property type="project" value="UniProtKB-SubCell"/>
</dbReference>
<dbReference type="PANTHER" id="PTHR34362:SF1">
    <property type="entry name" value="WPP DOMAIN-CONTAINING PROTEIN 1-RELATED"/>
    <property type="match status" value="1"/>
</dbReference>
<gene>
    <name evidence="7" type="ORF">K2173_026181</name>
</gene>
<dbReference type="InterPro" id="IPR025265">
    <property type="entry name" value="WPP_dom"/>
</dbReference>
<dbReference type="EMBL" id="JAIWQS010000006">
    <property type="protein sequence ID" value="KAJ8763280.1"/>
    <property type="molecule type" value="Genomic_DNA"/>
</dbReference>
<keyword evidence="3" id="KW-0963">Cytoplasm</keyword>
<organism evidence="7 8">
    <name type="scientific">Erythroxylum novogranatense</name>
    <dbReference type="NCBI Taxonomy" id="1862640"/>
    <lineage>
        <taxon>Eukaryota</taxon>
        <taxon>Viridiplantae</taxon>
        <taxon>Streptophyta</taxon>
        <taxon>Embryophyta</taxon>
        <taxon>Tracheophyta</taxon>
        <taxon>Spermatophyta</taxon>
        <taxon>Magnoliopsida</taxon>
        <taxon>eudicotyledons</taxon>
        <taxon>Gunneridae</taxon>
        <taxon>Pentapetalae</taxon>
        <taxon>rosids</taxon>
        <taxon>fabids</taxon>
        <taxon>Malpighiales</taxon>
        <taxon>Erythroxylaceae</taxon>
        <taxon>Erythroxylum</taxon>
    </lineage>
</organism>
<evidence type="ECO:0000259" key="6">
    <source>
        <dbReference type="Pfam" id="PF13943"/>
    </source>
</evidence>
<comment type="subcellular location">
    <subcellularLocation>
        <location evidence="2">Cytoplasm</location>
    </subcellularLocation>
    <subcellularLocation>
        <location evidence="1">Nucleus</location>
    </subcellularLocation>
</comment>
<dbReference type="Proteomes" id="UP001159364">
    <property type="component" value="Linkage Group LG06"/>
</dbReference>
<dbReference type="AlphaFoldDB" id="A0AAV8TAI1"/>
<evidence type="ECO:0000256" key="1">
    <source>
        <dbReference type="ARBA" id="ARBA00004123"/>
    </source>
</evidence>
<dbReference type="GO" id="GO:0048527">
    <property type="term" value="P:lateral root development"/>
    <property type="evidence" value="ECO:0007669"/>
    <property type="project" value="InterPro"/>
</dbReference>
<evidence type="ECO:0000313" key="7">
    <source>
        <dbReference type="EMBL" id="KAJ8763280.1"/>
    </source>
</evidence>
<name>A0AAV8TAI1_9ROSI</name>
<dbReference type="InterPro" id="IPR038214">
    <property type="entry name" value="WPP_sf"/>
</dbReference>
<dbReference type="Pfam" id="PF13943">
    <property type="entry name" value="WPP"/>
    <property type="match status" value="1"/>
</dbReference>
<dbReference type="PANTHER" id="PTHR34362">
    <property type="entry name" value="WPP DOMAIN-CONTAINING PROTEIN 1-RELATED"/>
    <property type="match status" value="1"/>
</dbReference>
<evidence type="ECO:0000256" key="5">
    <source>
        <dbReference type="SAM" id="MobiDB-lite"/>
    </source>
</evidence>
<reference evidence="7 8" key="1">
    <citation type="submission" date="2021-09" db="EMBL/GenBank/DDBJ databases">
        <title>Genomic insights and catalytic innovation underlie evolution of tropane alkaloids biosynthesis.</title>
        <authorList>
            <person name="Wang Y.-J."/>
            <person name="Tian T."/>
            <person name="Huang J.-P."/>
            <person name="Huang S.-X."/>
        </authorList>
    </citation>
    <scope>NUCLEOTIDE SEQUENCE [LARGE SCALE GENOMIC DNA]</scope>
    <source>
        <strain evidence="7">KIB-2018</strain>
        <tissue evidence="7">Leaf</tissue>
    </source>
</reference>
<protein>
    <recommendedName>
        <fullName evidence="6">WPP domain-containing protein</fullName>
    </recommendedName>
</protein>
<dbReference type="GO" id="GO:0005737">
    <property type="term" value="C:cytoplasm"/>
    <property type="evidence" value="ECO:0007669"/>
    <property type="project" value="UniProtKB-SubCell"/>
</dbReference>
<dbReference type="Gene3D" id="1.10.246.200">
    <property type="entry name" value="WPP domain"/>
    <property type="match status" value="1"/>
</dbReference>
<keyword evidence="8" id="KW-1185">Reference proteome</keyword>
<evidence type="ECO:0000256" key="2">
    <source>
        <dbReference type="ARBA" id="ARBA00004496"/>
    </source>
</evidence>
<keyword evidence="4" id="KW-0539">Nucleus</keyword>
<evidence type="ECO:0000256" key="3">
    <source>
        <dbReference type="ARBA" id="ARBA00022490"/>
    </source>
</evidence>
<dbReference type="InterPro" id="IPR044692">
    <property type="entry name" value="WPP1/2/3"/>
</dbReference>
<dbReference type="GO" id="GO:0000278">
    <property type="term" value="P:mitotic cell cycle"/>
    <property type="evidence" value="ECO:0007669"/>
    <property type="project" value="InterPro"/>
</dbReference>
<accession>A0AAV8TAI1</accession>
<feature type="domain" description="WPP" evidence="6">
    <location>
        <begin position="36"/>
        <end position="124"/>
    </location>
</feature>
<evidence type="ECO:0000256" key="4">
    <source>
        <dbReference type="ARBA" id="ARBA00023242"/>
    </source>
</evidence>